<reference evidence="1 2" key="1">
    <citation type="journal article" date="2024" name="Plant Biotechnol. J.">
        <title>Genome and CRISPR/Cas9 system of a widespread forest tree (Populus alba) in the world.</title>
        <authorList>
            <person name="Liu Y.J."/>
            <person name="Jiang P.F."/>
            <person name="Han X.M."/>
            <person name="Li X.Y."/>
            <person name="Wang H.M."/>
            <person name="Wang Y.J."/>
            <person name="Wang X.X."/>
            <person name="Zeng Q.Y."/>
        </authorList>
    </citation>
    <scope>NUCLEOTIDE SEQUENCE [LARGE SCALE GENOMIC DNA]</scope>
    <source>
        <strain evidence="2">cv. PAL-ZL1</strain>
    </source>
</reference>
<accession>A0ACC4CIQ1</accession>
<sequence>MTSAVLTSLNGVVVVEEEEGAVERSGWEEVRRSFLEFSEMILSGNESIKAAVEERLVDLEAVERRLAVVDTVEWRLYGTRGLFLEVDGIIIEKFLD</sequence>
<dbReference type="Proteomes" id="UP000309997">
    <property type="component" value="Unassembled WGS sequence"/>
</dbReference>
<comment type="caution">
    <text evidence="1">The sequence shown here is derived from an EMBL/GenBank/DDBJ whole genome shotgun (WGS) entry which is preliminary data.</text>
</comment>
<protein>
    <submittedName>
        <fullName evidence="1">Uncharacterized protein</fullName>
    </submittedName>
</protein>
<proteinExistence type="predicted"/>
<gene>
    <name evidence="1" type="ORF">D5086_008979</name>
</gene>
<evidence type="ECO:0000313" key="1">
    <source>
        <dbReference type="EMBL" id="KAL3597342.1"/>
    </source>
</evidence>
<keyword evidence="2" id="KW-1185">Reference proteome</keyword>
<organism evidence="1 2">
    <name type="scientific">Populus alba</name>
    <name type="common">White poplar</name>
    <dbReference type="NCBI Taxonomy" id="43335"/>
    <lineage>
        <taxon>Eukaryota</taxon>
        <taxon>Viridiplantae</taxon>
        <taxon>Streptophyta</taxon>
        <taxon>Embryophyta</taxon>
        <taxon>Tracheophyta</taxon>
        <taxon>Spermatophyta</taxon>
        <taxon>Magnoliopsida</taxon>
        <taxon>eudicotyledons</taxon>
        <taxon>Gunneridae</taxon>
        <taxon>Pentapetalae</taxon>
        <taxon>rosids</taxon>
        <taxon>fabids</taxon>
        <taxon>Malpighiales</taxon>
        <taxon>Salicaceae</taxon>
        <taxon>Saliceae</taxon>
        <taxon>Populus</taxon>
    </lineage>
</organism>
<dbReference type="EMBL" id="RCHU02000004">
    <property type="protein sequence ID" value="KAL3597342.1"/>
    <property type="molecule type" value="Genomic_DNA"/>
</dbReference>
<name>A0ACC4CIQ1_POPAL</name>
<evidence type="ECO:0000313" key="2">
    <source>
        <dbReference type="Proteomes" id="UP000309997"/>
    </source>
</evidence>